<gene>
    <name evidence="2" type="ORF">SAMN04487949_1703</name>
</gene>
<protein>
    <submittedName>
        <fullName evidence="2">Uncharacterized protein</fullName>
    </submittedName>
</protein>
<dbReference type="EMBL" id="FNHL01000002">
    <property type="protein sequence ID" value="SDM44983.1"/>
    <property type="molecule type" value="Genomic_DNA"/>
</dbReference>
<proteinExistence type="predicted"/>
<dbReference type="OrthoDB" id="329691at2157"/>
<evidence type="ECO:0000256" key="1">
    <source>
        <dbReference type="SAM" id="Phobius"/>
    </source>
</evidence>
<accession>A0A1G9TB99</accession>
<organism evidence="2 3">
    <name type="scientific">Halogranum gelatinilyticum</name>
    <dbReference type="NCBI Taxonomy" id="660521"/>
    <lineage>
        <taxon>Archaea</taxon>
        <taxon>Methanobacteriati</taxon>
        <taxon>Methanobacteriota</taxon>
        <taxon>Stenosarchaea group</taxon>
        <taxon>Halobacteria</taxon>
        <taxon>Halobacteriales</taxon>
        <taxon>Haloferacaceae</taxon>
    </lineage>
</organism>
<name>A0A1G9TB99_9EURY</name>
<keyword evidence="1" id="KW-0472">Membrane</keyword>
<keyword evidence="1" id="KW-1133">Transmembrane helix</keyword>
<dbReference type="STRING" id="660521.SAMN04487949_1703"/>
<keyword evidence="1" id="KW-0812">Transmembrane</keyword>
<dbReference type="Proteomes" id="UP000199451">
    <property type="component" value="Unassembled WGS sequence"/>
</dbReference>
<evidence type="ECO:0000313" key="3">
    <source>
        <dbReference type="Proteomes" id="UP000199451"/>
    </source>
</evidence>
<dbReference type="AlphaFoldDB" id="A0A1G9TB99"/>
<sequence>MPSTEAPAETHEVETVHGSVEYETVTCSNCRHELQPAEALPVGIGLEATDDHFIGDQTRTAYTAAEVRHLCTHCAESTLGYDGPPGRFETLTETITSLSTLERALLALGSLALVGLFVLNLAVLV</sequence>
<reference evidence="3" key="1">
    <citation type="submission" date="2016-10" db="EMBL/GenBank/DDBJ databases">
        <authorList>
            <person name="Varghese N."/>
            <person name="Submissions S."/>
        </authorList>
    </citation>
    <scope>NUCLEOTIDE SEQUENCE [LARGE SCALE GENOMIC DNA]</scope>
    <source>
        <strain evidence="3">CGMCC 1.10119</strain>
    </source>
</reference>
<keyword evidence="3" id="KW-1185">Reference proteome</keyword>
<dbReference type="RefSeq" id="WP_089696493.1">
    <property type="nucleotide sequence ID" value="NZ_FNHL01000002.1"/>
</dbReference>
<evidence type="ECO:0000313" key="2">
    <source>
        <dbReference type="EMBL" id="SDM44983.1"/>
    </source>
</evidence>
<feature type="transmembrane region" description="Helical" evidence="1">
    <location>
        <begin position="104"/>
        <end position="124"/>
    </location>
</feature>